<dbReference type="PANTHER" id="PTHR11070:SF2">
    <property type="entry name" value="ATP-DEPENDENT DNA HELICASE SRS2"/>
    <property type="match status" value="1"/>
</dbReference>
<evidence type="ECO:0000256" key="4">
    <source>
        <dbReference type="ARBA" id="ARBA00022806"/>
    </source>
</evidence>
<evidence type="ECO:0000256" key="8">
    <source>
        <dbReference type="ARBA" id="ARBA00034617"/>
    </source>
</evidence>
<keyword evidence="2 11" id="KW-0547">Nucleotide-binding</keyword>
<evidence type="ECO:0000313" key="14">
    <source>
        <dbReference type="EMBL" id="WEG35086.1"/>
    </source>
</evidence>
<feature type="binding site" evidence="11">
    <location>
        <begin position="30"/>
        <end position="37"/>
    </location>
    <ligand>
        <name>ATP</name>
        <dbReference type="ChEBI" id="CHEBI:30616"/>
    </ligand>
</feature>
<dbReference type="RefSeq" id="WP_315571121.1">
    <property type="nucleotide sequence ID" value="NZ_CP118868.1"/>
</dbReference>
<evidence type="ECO:0000256" key="3">
    <source>
        <dbReference type="ARBA" id="ARBA00022801"/>
    </source>
</evidence>
<reference evidence="14 15" key="1">
    <citation type="submission" date="2023-02" db="EMBL/GenBank/DDBJ databases">
        <title>Novel Oscillospiraceae bacterial genomes.</title>
        <authorList>
            <person name="Srinivasan S."/>
            <person name="Austin M.N."/>
            <person name="Fiedler T.L."/>
            <person name="Strenk S.M."/>
            <person name="Agnew K.J."/>
            <person name="Nagana Gowda G.A."/>
            <person name="Raftery D."/>
            <person name="Beamer M.A."/>
            <person name="Achilles S.L."/>
            <person name="Wiesenfeld H.C."/>
            <person name="Fredricks D.N."/>
            <person name="Hillier S.L."/>
        </authorList>
    </citation>
    <scope>NUCLEOTIDE SEQUENCE [LARGE SCALE GENOMIC DNA]</scope>
    <source>
        <strain evidence="14 15">CHIC02 1186E3-8</strain>
    </source>
</reference>
<dbReference type="InterPro" id="IPR014016">
    <property type="entry name" value="UvrD-like_ATP-bd"/>
</dbReference>
<evidence type="ECO:0000256" key="1">
    <source>
        <dbReference type="ARBA" id="ARBA00009922"/>
    </source>
</evidence>
<evidence type="ECO:0000256" key="6">
    <source>
        <dbReference type="ARBA" id="ARBA00023125"/>
    </source>
</evidence>
<dbReference type="Proteomes" id="UP001220478">
    <property type="component" value="Chromosome"/>
</dbReference>
<dbReference type="PROSITE" id="PS51198">
    <property type="entry name" value="UVRD_HELICASE_ATP_BIND"/>
    <property type="match status" value="1"/>
</dbReference>
<comment type="catalytic activity">
    <reaction evidence="10">
        <text>ATP + H2O = ADP + phosphate + H(+)</text>
        <dbReference type="Rhea" id="RHEA:13065"/>
        <dbReference type="ChEBI" id="CHEBI:15377"/>
        <dbReference type="ChEBI" id="CHEBI:15378"/>
        <dbReference type="ChEBI" id="CHEBI:30616"/>
        <dbReference type="ChEBI" id="CHEBI:43474"/>
        <dbReference type="ChEBI" id="CHEBI:456216"/>
        <dbReference type="EC" id="5.6.2.4"/>
    </reaction>
</comment>
<dbReference type="Pfam" id="PF00580">
    <property type="entry name" value="UvrD-helicase"/>
    <property type="match status" value="1"/>
</dbReference>
<evidence type="ECO:0000313" key="15">
    <source>
        <dbReference type="Proteomes" id="UP001220478"/>
    </source>
</evidence>
<keyword evidence="3 11" id="KW-0378">Hydrolase</keyword>
<evidence type="ECO:0000259" key="13">
    <source>
        <dbReference type="PROSITE" id="PS51217"/>
    </source>
</evidence>
<dbReference type="Gene3D" id="1.10.486.10">
    <property type="entry name" value="PCRA, domain 4"/>
    <property type="match status" value="2"/>
</dbReference>
<keyword evidence="5 11" id="KW-0067">ATP-binding</keyword>
<evidence type="ECO:0000256" key="5">
    <source>
        <dbReference type="ARBA" id="ARBA00022840"/>
    </source>
</evidence>
<dbReference type="Gene3D" id="3.40.50.300">
    <property type="entry name" value="P-loop containing nucleotide triphosphate hydrolases"/>
    <property type="match status" value="3"/>
</dbReference>
<dbReference type="Pfam" id="PF13361">
    <property type="entry name" value="UvrD_C"/>
    <property type="match status" value="1"/>
</dbReference>
<evidence type="ECO:0000256" key="2">
    <source>
        <dbReference type="ARBA" id="ARBA00022741"/>
    </source>
</evidence>
<dbReference type="EC" id="5.6.2.4" evidence="9"/>
<dbReference type="CDD" id="cd17932">
    <property type="entry name" value="DEXQc_UvrD"/>
    <property type="match status" value="1"/>
</dbReference>
<dbReference type="SUPFAM" id="SSF52540">
    <property type="entry name" value="P-loop containing nucleoside triphosphate hydrolases"/>
    <property type="match status" value="1"/>
</dbReference>
<dbReference type="Gene3D" id="1.10.10.160">
    <property type="match status" value="1"/>
</dbReference>
<evidence type="ECO:0000256" key="9">
    <source>
        <dbReference type="ARBA" id="ARBA00034808"/>
    </source>
</evidence>
<dbReference type="EMBL" id="CP118868">
    <property type="protein sequence ID" value="WEG35086.1"/>
    <property type="molecule type" value="Genomic_DNA"/>
</dbReference>
<feature type="domain" description="UvrD-like helicase C-terminal" evidence="13">
    <location>
        <begin position="295"/>
        <end position="643"/>
    </location>
</feature>
<sequence>MENTSTIYNDLNAAQKEAVLYGEGPLLILAGAGSGKTRVVTYRISHLIKDLQVMPQQIMALTFTNKAALEMKERVSKLIGSNVDRMWIGTFHSVMVKVLRQFGSLLHYSPSFQILDTEEQQKLIKTILQEQGLDKDMYDPRAVIQAISKQKGRLLTVEQFYEKYPTLTKCLDSTAKLCFPFYAEYQKRLLSLNAMDFDDLLLNAYVLFVNYPHVLELYANRFRYIFVDEYQDTNFAQYNLVHMLSSKHRNLCVVGDDDQSIYAFRGADVRIILSFEEDFPDAKVIKLEQNYRSSATILQAANNIIKHNRKRKAKELWTTAASGDKITYYRALNQQDEADYVVETIKKSVQQGQEYRQFAVLYRVNALSRNLELAFLKAQIPFHIFGGLRFYERKEIKDVLAYLRLICDPKDDLAFIRVVNTPKRQIGTSTVEKVLTLARTSGKSALEICAEVSRYPELQKAQNKLATFARLVADMRRNLQNPAFTLASYIEYVQNESGLVEEILNQMEKGREDSAQRVENLKEMLSDAVDFVKQAKFDTLDFTDEQLEENDLLAFVSRERKAITDLSTAPVKTYDGKAADLSLLEQEALKRTTESDSEAESLRQRTLLDDLHDYLEMTVLNQAVEGENDGNFVTLMTLHAAKGLEFDNVFIVGMEESIFPGVRSLNNIESLEEERRLAYVGVTRAKKKLTLTATAERLLYGSTTYNPQSRFVKEIPPELLDEKQNETSTDNYDLFQHNDRRHYGSAGSFSFGNYQADNYNSNKNTVAYSQRVINKGVQEAMSQLHKISNNKKTEIKLTPLAVGKSTNELELAQLKVNMRVVHARLGHGVIKQIEPVANDAIVVIQLDNGESKRIMAKAAHLQRE</sequence>
<keyword evidence="7" id="KW-0413">Isomerase</keyword>
<gene>
    <name evidence="14" type="ORF">PYS61_03860</name>
</gene>
<dbReference type="PROSITE" id="PS51217">
    <property type="entry name" value="UVRD_HELICASE_CTER"/>
    <property type="match status" value="1"/>
</dbReference>
<proteinExistence type="inferred from homology"/>
<feature type="domain" description="UvrD-like helicase ATP-binding" evidence="12">
    <location>
        <begin position="9"/>
        <end position="294"/>
    </location>
</feature>
<evidence type="ECO:0000256" key="11">
    <source>
        <dbReference type="PROSITE-ProRule" id="PRU00560"/>
    </source>
</evidence>
<dbReference type="InterPro" id="IPR013986">
    <property type="entry name" value="DExx_box_DNA_helicase_dom_sf"/>
</dbReference>
<keyword evidence="4 11" id="KW-0347">Helicase</keyword>
<evidence type="ECO:0000259" key="12">
    <source>
        <dbReference type="PROSITE" id="PS51198"/>
    </source>
</evidence>
<evidence type="ECO:0000256" key="10">
    <source>
        <dbReference type="ARBA" id="ARBA00048988"/>
    </source>
</evidence>
<organism evidence="14 15">
    <name type="scientific">Amygdalobacter indicium</name>
    <dbReference type="NCBI Taxonomy" id="3029272"/>
    <lineage>
        <taxon>Bacteria</taxon>
        <taxon>Bacillati</taxon>
        <taxon>Bacillota</taxon>
        <taxon>Clostridia</taxon>
        <taxon>Eubacteriales</taxon>
        <taxon>Oscillospiraceae</taxon>
        <taxon>Amygdalobacter</taxon>
    </lineage>
</organism>
<dbReference type="CDD" id="cd18807">
    <property type="entry name" value="SF1_C_UvrD"/>
    <property type="match status" value="1"/>
</dbReference>
<name>A0ABY8C336_9FIRM</name>
<keyword evidence="6" id="KW-0238">DNA-binding</keyword>
<comment type="catalytic activity">
    <reaction evidence="8">
        <text>Couples ATP hydrolysis with the unwinding of duplex DNA by translocating in the 3'-5' direction.</text>
        <dbReference type="EC" id="5.6.2.4"/>
    </reaction>
</comment>
<dbReference type="PANTHER" id="PTHR11070">
    <property type="entry name" value="UVRD / RECB / PCRA DNA HELICASE FAMILY MEMBER"/>
    <property type="match status" value="1"/>
</dbReference>
<protein>
    <recommendedName>
        <fullName evidence="9">DNA 3'-5' helicase</fullName>
        <ecNumber evidence="9">5.6.2.4</ecNumber>
    </recommendedName>
</protein>
<dbReference type="InterPro" id="IPR027417">
    <property type="entry name" value="P-loop_NTPase"/>
</dbReference>
<keyword evidence="15" id="KW-1185">Reference proteome</keyword>
<accession>A0ABY8C336</accession>
<dbReference type="InterPro" id="IPR000212">
    <property type="entry name" value="DNA_helicase_UvrD/REP"/>
</dbReference>
<dbReference type="InterPro" id="IPR014017">
    <property type="entry name" value="DNA_helicase_UvrD-like_C"/>
</dbReference>
<evidence type="ECO:0000256" key="7">
    <source>
        <dbReference type="ARBA" id="ARBA00023235"/>
    </source>
</evidence>
<comment type="similarity">
    <text evidence="1">Belongs to the helicase family. UvrD subfamily.</text>
</comment>